<sequence>KKKRKELKMAVIVQDSEIQKVDRSVLVLEDLVPTDYGILDLINKSLDVISKPKQKIDQDKCCVQFSNNNIHCYITGEPTEDVCYVYIFNWRKGGGKEKINKTKNKFVGLYKELEKYDSYLNFARFVDENNLEMISSSGYSTYILLDHTSDVMCVSLNQKNPPLFVSGSVDSTTK</sequence>
<evidence type="ECO:0000313" key="1">
    <source>
        <dbReference type="EMBL" id="ETN97857.1"/>
    </source>
</evidence>
<comment type="caution">
    <text evidence="1">The sequence shown here is derived from an EMBL/GenBank/DDBJ whole genome shotgun (WGS) entry which is preliminary data.</text>
</comment>
<evidence type="ECO:0000313" key="2">
    <source>
        <dbReference type="Proteomes" id="UP000023152"/>
    </source>
</evidence>
<organism evidence="1 2">
    <name type="scientific">Reticulomyxa filosa</name>
    <dbReference type="NCBI Taxonomy" id="46433"/>
    <lineage>
        <taxon>Eukaryota</taxon>
        <taxon>Sar</taxon>
        <taxon>Rhizaria</taxon>
        <taxon>Retaria</taxon>
        <taxon>Foraminifera</taxon>
        <taxon>Monothalamids</taxon>
        <taxon>Reticulomyxidae</taxon>
        <taxon>Reticulomyxa</taxon>
    </lineage>
</organism>
<dbReference type="EMBL" id="ASPP01048422">
    <property type="protein sequence ID" value="ETN97857.1"/>
    <property type="molecule type" value="Genomic_DNA"/>
</dbReference>
<proteinExistence type="predicted"/>
<feature type="non-terminal residue" evidence="1">
    <location>
        <position position="174"/>
    </location>
</feature>
<accession>X6L7M2</accession>
<dbReference type="Proteomes" id="UP000023152">
    <property type="component" value="Unassembled WGS sequence"/>
</dbReference>
<dbReference type="InterPro" id="IPR036322">
    <property type="entry name" value="WD40_repeat_dom_sf"/>
</dbReference>
<dbReference type="OrthoDB" id="10255630at2759"/>
<gene>
    <name evidence="1" type="ORF">RFI_39669</name>
</gene>
<feature type="non-terminal residue" evidence="1">
    <location>
        <position position="1"/>
    </location>
</feature>
<reference evidence="1 2" key="1">
    <citation type="journal article" date="2013" name="Curr. Biol.">
        <title>The Genome of the Foraminiferan Reticulomyxa filosa.</title>
        <authorList>
            <person name="Glockner G."/>
            <person name="Hulsmann N."/>
            <person name="Schleicher M."/>
            <person name="Noegel A.A."/>
            <person name="Eichinger L."/>
            <person name="Gallinger C."/>
            <person name="Pawlowski J."/>
            <person name="Sierra R."/>
            <person name="Euteneuer U."/>
            <person name="Pillet L."/>
            <person name="Moustafa A."/>
            <person name="Platzer M."/>
            <person name="Groth M."/>
            <person name="Szafranski K."/>
            <person name="Schliwa M."/>
        </authorList>
    </citation>
    <scope>NUCLEOTIDE SEQUENCE [LARGE SCALE GENOMIC DNA]</scope>
</reference>
<protein>
    <submittedName>
        <fullName evidence="1">Uncharacterized protein</fullName>
    </submittedName>
</protein>
<name>X6L7M2_RETFI</name>
<keyword evidence="2" id="KW-1185">Reference proteome</keyword>
<dbReference type="SUPFAM" id="SSF50978">
    <property type="entry name" value="WD40 repeat-like"/>
    <property type="match status" value="1"/>
</dbReference>
<dbReference type="AlphaFoldDB" id="X6L7M2"/>